<evidence type="ECO:0000313" key="6">
    <source>
        <dbReference type="EMBL" id="CAK9024842.1"/>
    </source>
</evidence>
<dbReference type="Proteomes" id="UP001642464">
    <property type="component" value="Unassembled WGS sequence"/>
</dbReference>
<evidence type="ECO:0000259" key="5">
    <source>
        <dbReference type="PROSITE" id="PS51845"/>
    </source>
</evidence>
<keyword evidence="2" id="KW-0378">Hydrolase</keyword>
<comment type="caution">
    <text evidence="6">The sequence shown here is derived from an EMBL/GenBank/DDBJ whole genome shotgun (WGS) entry which is preliminary data.</text>
</comment>
<dbReference type="PANTHER" id="PTHR11347">
    <property type="entry name" value="CYCLIC NUCLEOTIDE PHOSPHODIESTERASE"/>
    <property type="match status" value="1"/>
</dbReference>
<name>A0ABP0KDZ9_9DINO</name>
<dbReference type="Gene3D" id="1.10.1300.10">
    <property type="entry name" value="3'5'-cyclic nucleotide phosphodiesterase, catalytic domain"/>
    <property type="match status" value="1"/>
</dbReference>
<evidence type="ECO:0000256" key="3">
    <source>
        <dbReference type="SAM" id="MobiDB-lite"/>
    </source>
</evidence>
<evidence type="ECO:0000256" key="1">
    <source>
        <dbReference type="ARBA" id="ARBA00022723"/>
    </source>
</evidence>
<dbReference type="SMART" id="SM00471">
    <property type="entry name" value="HDc"/>
    <property type="match status" value="1"/>
</dbReference>
<feature type="transmembrane region" description="Helical" evidence="4">
    <location>
        <begin position="579"/>
        <end position="597"/>
    </location>
</feature>
<proteinExistence type="predicted"/>
<dbReference type="SUPFAM" id="SSF109604">
    <property type="entry name" value="HD-domain/PDEase-like"/>
    <property type="match status" value="1"/>
</dbReference>
<dbReference type="SUPFAM" id="SSF50978">
    <property type="entry name" value="WD40 repeat-like"/>
    <property type="match status" value="1"/>
</dbReference>
<keyword evidence="4" id="KW-1133">Transmembrane helix</keyword>
<dbReference type="Pfam" id="PF00233">
    <property type="entry name" value="PDEase_I"/>
    <property type="match status" value="1"/>
</dbReference>
<feature type="region of interest" description="Disordered" evidence="3">
    <location>
        <begin position="107"/>
        <end position="265"/>
    </location>
</feature>
<accession>A0ABP0KDZ9</accession>
<dbReference type="PROSITE" id="PS51845">
    <property type="entry name" value="PDEASE_I_2"/>
    <property type="match status" value="1"/>
</dbReference>
<reference evidence="6 7" key="1">
    <citation type="submission" date="2024-02" db="EMBL/GenBank/DDBJ databases">
        <authorList>
            <person name="Chen Y."/>
            <person name="Shah S."/>
            <person name="Dougan E. K."/>
            <person name="Thang M."/>
            <person name="Chan C."/>
        </authorList>
    </citation>
    <scope>NUCLEOTIDE SEQUENCE [LARGE SCALE GENOMIC DNA]</scope>
</reference>
<keyword evidence="7" id="KW-1185">Reference proteome</keyword>
<feature type="compositionally biased region" description="Low complexity" evidence="3">
    <location>
        <begin position="239"/>
        <end position="265"/>
    </location>
</feature>
<keyword evidence="4" id="KW-0472">Membrane</keyword>
<dbReference type="InterPro" id="IPR015943">
    <property type="entry name" value="WD40/YVTN_repeat-like_dom_sf"/>
</dbReference>
<sequence>MLGKVGHVGPMEKSSVDADELDERTRYQLKAILQFLQEKALSATKELIESLVALESETGVKYVDGDLPVAGLLQSSLDMFGRSGASSGAAAELEDADAKAAEEALQAAPSLRAFNDSKKKEKGHDKGHRRNSRVIVMEDEPGGAAEKIERQRRMSNLRLPDNHPSMVPSSPPSPSPSGVHDGTPIGPSASGRPSELSQQSGGDVAPSPSREVKPKASLLEPPPTLGTPGPPPHEHSQTLTPVPVVPSSPSALPTSPSVAPSRRSSVVPKISLQSESLQPRNRWEYIKTEAVPTCRQINRSKAFLLVMFVALLFALFMPDLWILVDRSTNVDLDVLLTLVFLMFVFEFVVQCIAGRRTYVGSFFFYMDILGGVSLLLDVNYIGIQALIQSAGDVGNQVVIARAARIAKLGARVGRFTKMVKMLRFLPGMGGEKAAGSAKVINSRLTHSLSTRVSCLIILLVLLIPLRLGRLGFSMWSFPQTDQSLLSWAQRLDDISWARPEVLTRELEKFNAFYTNMNYFPYKVELREGVVTLSNATSSILPWTSPERSGPSRADGVQVHQSDYLSISFNFTGPNQMDSGMNLLLLLFVMVLMVSLAADRMKRKVSFSMVLQKTTSKMILHPIEKLLTQMKDTAASIFESVPDLGGPGEEEEDSSDEENNEDGAWKDANFKEETEEIHLLDKVVQKVTDLQKNLLQSCGAEDKTDSSAGQWVGARGTAEGDEPGKSKKGRLAGQGARRAAAWTGSLFAQGGAPPGDHEETDTMTMVQAQYQLLDSAGLSVDALNTWKISPLEFDQIMNRSAAGFIIGPANHGIRCERFVQGFVDEVELGYNKAIPYHNWFHAVDVAHATWRLANLCNVVDYFAYHETFAVLVAGLGHDLGHPGVNGRFLIETKHPLAMTYNDRSPLQHMSSAKLFEIAKKSHCAIFSVLSQNQYIAARKVCIQAILSTDTALHFQNVKKVQMLYEMNSEVLDHATEVFRESLEDEEEPNFPIPEVVEVFKEPSTKETLINLLVHVADSSNPTKPFRICKTWVKKAMEENFLQGDEEKLLGIPVQPLCDREKAKMAYGQIGFIEYLVAPFLLTVTKVLPPAENMFTQLMLNVKSWQKEWEVESAPQDSERLAMRSRLGELFRSYRENRIVWVPDVEKHDGCHLCPVQETLRVNLNARGDRVVSFAILALCVAPSGTMLAACTDKSRVIVLQARSNRQLRNLYGASVNAAWLEAHWVEYDLPSVCFSLDGCFLYVSSSLPQPSSAPEAVRSLAYGHRVWRPARIPGSAQRRTVPEVKALCGQVAVFELKTAKLVLQLPCHEKAVRCFDRHPSEEWLVTGSFDKTALEERPWSSALERLGALLPSARREELVSLVRHALARAAPRELELLRAAEEMAALPFSSPTEEELLERLQRFEQFLRSLPGRPRLVTVARSVVDGFCPMRFLCRLETQLLEDAALRFRFRFSLRPRG</sequence>
<feature type="compositionally biased region" description="Acidic residues" evidence="3">
    <location>
        <begin position="647"/>
        <end position="660"/>
    </location>
</feature>
<protein>
    <submittedName>
        <fullName evidence="6">5'-cyclic phosphodiesterase pde-4</fullName>
    </submittedName>
</protein>
<feature type="region of interest" description="Disordered" evidence="3">
    <location>
        <begin position="638"/>
        <end position="662"/>
    </location>
</feature>
<dbReference type="Pfam" id="PF00400">
    <property type="entry name" value="WD40"/>
    <property type="match status" value="1"/>
</dbReference>
<dbReference type="CDD" id="cd00077">
    <property type="entry name" value="HDc"/>
    <property type="match status" value="1"/>
</dbReference>
<organism evidence="6 7">
    <name type="scientific">Durusdinium trenchii</name>
    <dbReference type="NCBI Taxonomy" id="1381693"/>
    <lineage>
        <taxon>Eukaryota</taxon>
        <taxon>Sar</taxon>
        <taxon>Alveolata</taxon>
        <taxon>Dinophyceae</taxon>
        <taxon>Suessiales</taxon>
        <taxon>Symbiodiniaceae</taxon>
        <taxon>Durusdinium</taxon>
    </lineage>
</organism>
<evidence type="ECO:0000256" key="2">
    <source>
        <dbReference type="ARBA" id="ARBA00022801"/>
    </source>
</evidence>
<feature type="compositionally biased region" description="Basic and acidic residues" evidence="3">
    <location>
        <begin position="115"/>
        <end position="124"/>
    </location>
</feature>
<dbReference type="InterPro" id="IPR001680">
    <property type="entry name" value="WD40_rpt"/>
</dbReference>
<dbReference type="InterPro" id="IPR003607">
    <property type="entry name" value="HD/PDEase_dom"/>
</dbReference>
<dbReference type="InterPro" id="IPR036971">
    <property type="entry name" value="PDEase_catalytic_dom_sf"/>
</dbReference>
<feature type="compositionally biased region" description="Pro residues" evidence="3">
    <location>
        <begin position="220"/>
        <end position="231"/>
    </location>
</feature>
<evidence type="ECO:0000313" key="7">
    <source>
        <dbReference type="Proteomes" id="UP001642464"/>
    </source>
</evidence>
<keyword evidence="1" id="KW-0479">Metal-binding</keyword>
<feature type="transmembrane region" description="Helical" evidence="4">
    <location>
        <begin position="334"/>
        <end position="353"/>
    </location>
</feature>
<dbReference type="InterPro" id="IPR036322">
    <property type="entry name" value="WD40_repeat_dom_sf"/>
</dbReference>
<dbReference type="InterPro" id="IPR002073">
    <property type="entry name" value="PDEase_catalytic_dom"/>
</dbReference>
<feature type="region of interest" description="Disordered" evidence="3">
    <location>
        <begin position="698"/>
        <end position="733"/>
    </location>
</feature>
<keyword evidence="4" id="KW-0812">Transmembrane</keyword>
<gene>
    <name evidence="6" type="ORF">SCF082_LOCUS16803</name>
</gene>
<dbReference type="Gene3D" id="2.130.10.10">
    <property type="entry name" value="YVTN repeat-like/Quinoprotein amine dehydrogenase"/>
    <property type="match status" value="1"/>
</dbReference>
<evidence type="ECO:0000256" key="4">
    <source>
        <dbReference type="SAM" id="Phobius"/>
    </source>
</evidence>
<feature type="domain" description="PDEase" evidence="5">
    <location>
        <begin position="757"/>
        <end position="1110"/>
    </location>
</feature>
<feature type="transmembrane region" description="Helical" evidence="4">
    <location>
        <begin position="448"/>
        <end position="467"/>
    </location>
</feature>
<feature type="transmembrane region" description="Helical" evidence="4">
    <location>
        <begin position="302"/>
        <end position="322"/>
    </location>
</feature>
<dbReference type="EMBL" id="CAXAMM010011035">
    <property type="protein sequence ID" value="CAK9024842.1"/>
    <property type="molecule type" value="Genomic_DNA"/>
</dbReference>